<dbReference type="STRING" id="589385.SAMN05421504_10689"/>
<accession>A0A1H3L826</accession>
<dbReference type="AlphaFoldDB" id="A0A1H3L826"/>
<keyword evidence="2" id="KW-1185">Reference proteome</keyword>
<gene>
    <name evidence="1" type="ORF">SAMN05421504_10689</name>
</gene>
<name>A0A1H3L826_9PSEU</name>
<proteinExistence type="predicted"/>
<organism evidence="1 2">
    <name type="scientific">Amycolatopsis xylanica</name>
    <dbReference type="NCBI Taxonomy" id="589385"/>
    <lineage>
        <taxon>Bacteria</taxon>
        <taxon>Bacillati</taxon>
        <taxon>Actinomycetota</taxon>
        <taxon>Actinomycetes</taxon>
        <taxon>Pseudonocardiales</taxon>
        <taxon>Pseudonocardiaceae</taxon>
        <taxon>Amycolatopsis</taxon>
    </lineage>
</organism>
<evidence type="ECO:0000313" key="2">
    <source>
        <dbReference type="Proteomes" id="UP000199515"/>
    </source>
</evidence>
<dbReference type="EMBL" id="FNON01000006">
    <property type="protein sequence ID" value="SDY60098.1"/>
    <property type="molecule type" value="Genomic_DNA"/>
</dbReference>
<reference evidence="1 2" key="1">
    <citation type="submission" date="2016-10" db="EMBL/GenBank/DDBJ databases">
        <authorList>
            <person name="de Groot N.N."/>
        </authorList>
    </citation>
    <scope>NUCLEOTIDE SEQUENCE [LARGE SCALE GENOMIC DNA]</scope>
    <source>
        <strain evidence="1 2">CPCC 202699</strain>
    </source>
</reference>
<dbReference type="OrthoDB" id="3677880at2"/>
<protein>
    <submittedName>
        <fullName evidence="1">Uncharacterized protein</fullName>
    </submittedName>
</protein>
<dbReference type="Proteomes" id="UP000199515">
    <property type="component" value="Unassembled WGS sequence"/>
</dbReference>
<dbReference type="RefSeq" id="WP_091293430.1">
    <property type="nucleotide sequence ID" value="NZ_FNON01000006.1"/>
</dbReference>
<sequence>MKPKAEFVPAPLPARPSLTDDLQRSWIRQGERLLLCHDPIFGRCGARIGAEVRVPHTPVGWTPELVLGDCPWPEPAGAPDPVGDWADDPGLSSWVNAVNPEQDAVRIADNLASGWGAASIVVTSQRIAVVYATEHLAAPPAPLPVTSAWETSVDRLVGAGMPFIGRSVPPPRVVQFDFRDGSQLLIHDREGRIRRDLLVPFGLTYNG</sequence>
<evidence type="ECO:0000313" key="1">
    <source>
        <dbReference type="EMBL" id="SDY60098.1"/>
    </source>
</evidence>